<dbReference type="InterPro" id="IPR022761">
    <property type="entry name" value="Fumarate_lyase_N"/>
</dbReference>
<evidence type="ECO:0000256" key="5">
    <source>
        <dbReference type="ARBA" id="ARBA00025012"/>
    </source>
</evidence>
<dbReference type="GO" id="GO:0006188">
    <property type="term" value="P:IMP biosynthetic process"/>
    <property type="evidence" value="ECO:0007669"/>
    <property type="project" value="InterPro"/>
</dbReference>
<evidence type="ECO:0000256" key="1">
    <source>
        <dbReference type="ARBA" id="ARBA00004706"/>
    </source>
</evidence>
<comment type="pathway">
    <text evidence="1">Purine metabolism; IMP biosynthesis via de novo pathway; 5-amino-1-(5-phospho-D-ribosyl)imidazole-4-carboxamide from 5-amino-1-(5-phospho-D-ribosyl)imidazole-4-carboxylate: step 2/2.</text>
</comment>
<dbReference type="STRING" id="1505727.GA0061077_0311"/>
<sequence>MQLTQISPAIPLTSLDGRYHEQTAALAEYLSEPALNRERITVETEWMILLSNGFEGNGNKPVLSGIQPLKKSEVNYLRAIADNFDADGIARHAAYEAKTHHDVKAVEYYIDDELDKAAEVFGSDTQLPGLKTLVHFACTSEDINNLANARCVKKAVTAVWLPKAQELIDSLTSKAKEYRDLPMLAMTHGQPATPTTLGKELQVFVHRLTRQLRHVRGQEYLGKLNGATGTFGAHVVACPDVDWFEISREFVTERMGLIWNPLTTQIESHDWQAELYSSISHFNRILHNLAVDVWLYISRGIFTQVPVKGATGSSTMPHKVNPIRFENAEANLELSCSLLDTLSNTLIESRWQRDLTDSTTQRNVGAALGYAVLALDNLSGGLQCIHPNFDAMTRELDDNWEVLGEPIQTAMRAQEFAGHKGMEQPYEKVKELMRGKRISRSDVESFIDSLDFDDETAARLKALTPETYTGLASQLVDFDLQ</sequence>
<dbReference type="InterPro" id="IPR047136">
    <property type="entry name" value="PurB_bact"/>
</dbReference>
<evidence type="ECO:0000256" key="3">
    <source>
        <dbReference type="ARBA" id="ARBA00022755"/>
    </source>
</evidence>
<evidence type="ECO:0000313" key="8">
    <source>
        <dbReference type="EMBL" id="SCC78539.1"/>
    </source>
</evidence>
<evidence type="ECO:0000256" key="4">
    <source>
        <dbReference type="ARBA" id="ARBA00023239"/>
    </source>
</evidence>
<feature type="domain" description="Fumarate lyase N-terminal" evidence="6">
    <location>
        <begin position="17"/>
        <end position="328"/>
    </location>
</feature>
<evidence type="ECO:0000259" key="7">
    <source>
        <dbReference type="Pfam" id="PF08328"/>
    </source>
</evidence>
<dbReference type="NCBIfam" id="NF006764">
    <property type="entry name" value="PRK09285.1"/>
    <property type="match status" value="1"/>
</dbReference>
<dbReference type="InterPro" id="IPR013539">
    <property type="entry name" value="PurB_C"/>
</dbReference>
<dbReference type="RefSeq" id="WP_091847177.1">
    <property type="nucleotide sequence ID" value="NZ_FMBL01000001.1"/>
</dbReference>
<dbReference type="Gene3D" id="1.10.275.10">
    <property type="entry name" value="Fumarase/aspartase (N-terminal domain)"/>
    <property type="match status" value="1"/>
</dbReference>
<evidence type="ECO:0000256" key="2">
    <source>
        <dbReference type="ARBA" id="ARBA00004734"/>
    </source>
</evidence>
<dbReference type="PRINTS" id="PR00149">
    <property type="entry name" value="FUMRATELYASE"/>
</dbReference>
<reference evidence="9" key="1">
    <citation type="submission" date="2016-08" db="EMBL/GenBank/DDBJ databases">
        <authorList>
            <person name="Varghese N."/>
            <person name="Submissions Spin"/>
        </authorList>
    </citation>
    <scope>NUCLEOTIDE SEQUENCE [LARGE SCALE GENOMIC DNA]</scope>
    <source>
        <strain evidence="9">R-52791</strain>
    </source>
</reference>
<dbReference type="OrthoDB" id="9768878at2"/>
<proteinExistence type="predicted"/>
<dbReference type="Pfam" id="PF00206">
    <property type="entry name" value="Lyase_1"/>
    <property type="match status" value="1"/>
</dbReference>
<keyword evidence="4 8" id="KW-0456">Lyase</keyword>
<dbReference type="SUPFAM" id="SSF48557">
    <property type="entry name" value="L-aspartase-like"/>
    <property type="match status" value="1"/>
</dbReference>
<feature type="domain" description="Adenylosuccinate lyase PurB C-terminal" evidence="7">
    <location>
        <begin position="349"/>
        <end position="469"/>
    </location>
</feature>
<dbReference type="InterPro" id="IPR000362">
    <property type="entry name" value="Fumarate_lyase_fam"/>
</dbReference>
<dbReference type="PANTHER" id="PTHR43411">
    <property type="entry name" value="ADENYLOSUCCINATE LYASE"/>
    <property type="match status" value="1"/>
</dbReference>
<dbReference type="Gene3D" id="1.20.200.10">
    <property type="entry name" value="Fumarase/aspartase (Central domain)"/>
    <property type="match status" value="1"/>
</dbReference>
<comment type="pathway">
    <text evidence="2">Purine metabolism; AMP biosynthesis via de novo pathway; AMP from IMP: step 2/2.</text>
</comment>
<protein>
    <submittedName>
        <fullName evidence="8">Adenylosuccinate lyase</fullName>
    </submittedName>
</protein>
<dbReference type="InterPro" id="IPR020557">
    <property type="entry name" value="Fumarate_lyase_CS"/>
</dbReference>
<evidence type="ECO:0000259" key="6">
    <source>
        <dbReference type="Pfam" id="PF00206"/>
    </source>
</evidence>
<gene>
    <name evidence="8" type="ORF">GA0061077_0311</name>
</gene>
<dbReference type="EMBL" id="FMBL01000001">
    <property type="protein sequence ID" value="SCC78539.1"/>
    <property type="molecule type" value="Genomic_DNA"/>
</dbReference>
<accession>A0A1C4H0Y1</accession>
<dbReference type="GO" id="GO:0004018">
    <property type="term" value="F:N6-(1,2-dicarboxyethyl)AMP AMP-lyase (fumarate-forming) activity"/>
    <property type="evidence" value="ECO:0007669"/>
    <property type="project" value="InterPro"/>
</dbReference>
<dbReference type="Gene3D" id="1.10.40.30">
    <property type="entry name" value="Fumarase/aspartase (C-terminal domain)"/>
    <property type="match status" value="1"/>
</dbReference>
<comment type="function">
    <text evidence="5">Catalyzes two reactions in de novo purine nucleotide biosynthesis. Catalyzes the breakdown of 5-aminoimidazole- (N-succinylocarboxamide) ribotide (SAICAR or 2-[5-amino-1-(5-phospho-beta-D-ribosyl)imidazole-4-carboxamido]succinate) to 5-aminoimidazole-4-carboxamide ribotide (AICAR or 5-amino-1-(5-phospho-beta-D-ribosyl)imidazole-4-carboxamide) and fumarate, and of adenylosuccinate (ADS or N(6)-(1,2-dicarboxyethyl)-AMP) to adenosine monophosphate (AMP) and fumarate.</text>
</comment>
<dbReference type="PROSITE" id="PS00163">
    <property type="entry name" value="FUMARATE_LYASES"/>
    <property type="match status" value="1"/>
</dbReference>
<keyword evidence="3" id="KW-0658">Purine biosynthesis</keyword>
<dbReference type="Proteomes" id="UP000242610">
    <property type="component" value="Unassembled WGS sequence"/>
</dbReference>
<dbReference type="PANTHER" id="PTHR43411:SF1">
    <property type="entry name" value="ADENYLOSUCCINATE LYASE"/>
    <property type="match status" value="1"/>
</dbReference>
<dbReference type="InterPro" id="IPR024083">
    <property type="entry name" value="Fumarase/histidase_N"/>
</dbReference>
<keyword evidence="9" id="KW-1185">Reference proteome</keyword>
<dbReference type="InterPro" id="IPR008948">
    <property type="entry name" value="L-Aspartase-like"/>
</dbReference>
<dbReference type="Pfam" id="PF08328">
    <property type="entry name" value="ASL_C"/>
    <property type="match status" value="1"/>
</dbReference>
<organism evidence="8 9">
    <name type="scientific">Bifidobacterium commune</name>
    <dbReference type="NCBI Taxonomy" id="1505727"/>
    <lineage>
        <taxon>Bacteria</taxon>
        <taxon>Bacillati</taxon>
        <taxon>Actinomycetota</taxon>
        <taxon>Actinomycetes</taxon>
        <taxon>Bifidobacteriales</taxon>
        <taxon>Bifidobacteriaceae</taxon>
        <taxon>Bifidobacterium</taxon>
    </lineage>
</organism>
<name>A0A1C4H0Y1_9BIFI</name>
<evidence type="ECO:0000313" key="9">
    <source>
        <dbReference type="Proteomes" id="UP000242610"/>
    </source>
</evidence>
<dbReference type="AlphaFoldDB" id="A0A1C4H0Y1"/>